<dbReference type="GO" id="GO:0004252">
    <property type="term" value="F:serine-type endopeptidase activity"/>
    <property type="evidence" value="ECO:0007669"/>
    <property type="project" value="InterPro"/>
</dbReference>
<keyword evidence="2" id="KW-0964">Secreted</keyword>
<dbReference type="CDD" id="cd00190">
    <property type="entry name" value="Tryp_SPc"/>
    <property type="match status" value="1"/>
</dbReference>
<keyword evidence="4 7" id="KW-0378">Hydrolase</keyword>
<dbReference type="Pfam" id="PF00089">
    <property type="entry name" value="Trypsin"/>
    <property type="match status" value="1"/>
</dbReference>
<dbReference type="EMBL" id="OA882077">
    <property type="protein sequence ID" value="CAD7272517.1"/>
    <property type="molecule type" value="Genomic_DNA"/>
</dbReference>
<dbReference type="InterPro" id="IPR050127">
    <property type="entry name" value="Serine_Proteases_S1"/>
</dbReference>
<evidence type="ECO:0000256" key="7">
    <source>
        <dbReference type="RuleBase" id="RU363034"/>
    </source>
</evidence>
<dbReference type="PRINTS" id="PR00722">
    <property type="entry name" value="CHYMOTRYPSIN"/>
</dbReference>
<dbReference type="SMART" id="SM00020">
    <property type="entry name" value="Tryp_SPc"/>
    <property type="match status" value="1"/>
</dbReference>
<dbReference type="PANTHER" id="PTHR24264">
    <property type="entry name" value="TRYPSIN-RELATED"/>
    <property type="match status" value="1"/>
</dbReference>
<evidence type="ECO:0000256" key="3">
    <source>
        <dbReference type="ARBA" id="ARBA00022670"/>
    </source>
</evidence>
<evidence type="ECO:0000313" key="9">
    <source>
        <dbReference type="EMBL" id="CAD7272517.1"/>
    </source>
</evidence>
<dbReference type="OrthoDB" id="10059102at2759"/>
<accession>A0A7R9BCF0</accession>
<name>A0A7R9BCF0_9CRUS</name>
<dbReference type="SUPFAM" id="SSF50494">
    <property type="entry name" value="Trypsin-like serine proteases"/>
    <property type="match status" value="1"/>
</dbReference>
<keyword evidence="5 7" id="KW-0720">Serine protease</keyword>
<feature type="domain" description="Peptidase S1" evidence="8">
    <location>
        <begin position="40"/>
        <end position="275"/>
    </location>
</feature>
<evidence type="ECO:0000256" key="2">
    <source>
        <dbReference type="ARBA" id="ARBA00022525"/>
    </source>
</evidence>
<organism evidence="9">
    <name type="scientific">Notodromas monacha</name>
    <dbReference type="NCBI Taxonomy" id="399045"/>
    <lineage>
        <taxon>Eukaryota</taxon>
        <taxon>Metazoa</taxon>
        <taxon>Ecdysozoa</taxon>
        <taxon>Arthropoda</taxon>
        <taxon>Crustacea</taxon>
        <taxon>Oligostraca</taxon>
        <taxon>Ostracoda</taxon>
        <taxon>Podocopa</taxon>
        <taxon>Podocopida</taxon>
        <taxon>Cypridocopina</taxon>
        <taxon>Cypridoidea</taxon>
        <taxon>Cyprididae</taxon>
        <taxon>Notodromas</taxon>
    </lineage>
</organism>
<proteinExistence type="predicted"/>
<dbReference type="InterPro" id="IPR033116">
    <property type="entry name" value="TRYPSIN_SER"/>
</dbReference>
<dbReference type="PROSITE" id="PS00134">
    <property type="entry name" value="TRYPSIN_HIS"/>
    <property type="match status" value="1"/>
</dbReference>
<dbReference type="PROSITE" id="PS51257">
    <property type="entry name" value="PROKAR_LIPOPROTEIN"/>
    <property type="match status" value="1"/>
</dbReference>
<keyword evidence="10" id="KW-1185">Reference proteome</keyword>
<evidence type="ECO:0000259" key="8">
    <source>
        <dbReference type="PROSITE" id="PS50240"/>
    </source>
</evidence>
<reference evidence="9" key="1">
    <citation type="submission" date="2020-11" db="EMBL/GenBank/DDBJ databases">
        <authorList>
            <person name="Tran Van P."/>
        </authorList>
    </citation>
    <scope>NUCLEOTIDE SEQUENCE</scope>
</reference>
<dbReference type="FunFam" id="2.40.10.10:FF:000038">
    <property type="entry name" value="Serine protease"/>
    <property type="match status" value="1"/>
</dbReference>
<gene>
    <name evidence="9" type="ORF">NMOB1V02_LOCUS446</name>
</gene>
<dbReference type="Proteomes" id="UP000678499">
    <property type="component" value="Unassembled WGS sequence"/>
</dbReference>
<dbReference type="InterPro" id="IPR009003">
    <property type="entry name" value="Peptidase_S1_PA"/>
</dbReference>
<evidence type="ECO:0000256" key="4">
    <source>
        <dbReference type="ARBA" id="ARBA00022801"/>
    </source>
</evidence>
<dbReference type="GO" id="GO:0005615">
    <property type="term" value="C:extracellular space"/>
    <property type="evidence" value="ECO:0007669"/>
    <property type="project" value="TreeGrafter"/>
</dbReference>
<dbReference type="PANTHER" id="PTHR24264:SF83">
    <property type="entry name" value="COMPLEMENT FACTOR I"/>
    <property type="match status" value="1"/>
</dbReference>
<evidence type="ECO:0000256" key="6">
    <source>
        <dbReference type="ARBA" id="ARBA00023157"/>
    </source>
</evidence>
<protein>
    <recommendedName>
        <fullName evidence="8">Peptidase S1 domain-containing protein</fullName>
    </recommendedName>
</protein>
<dbReference type="InterPro" id="IPR043504">
    <property type="entry name" value="Peptidase_S1_PA_chymotrypsin"/>
</dbReference>
<dbReference type="InterPro" id="IPR018114">
    <property type="entry name" value="TRYPSIN_HIS"/>
</dbReference>
<dbReference type="Gene3D" id="2.40.10.10">
    <property type="entry name" value="Trypsin-like serine proteases"/>
    <property type="match status" value="2"/>
</dbReference>
<dbReference type="PROSITE" id="PS50240">
    <property type="entry name" value="TRYPSIN_DOM"/>
    <property type="match status" value="1"/>
</dbReference>
<dbReference type="AlphaFoldDB" id="A0A7R9BCF0"/>
<sequence>MSHFRFKSATMFAKVSVGVILMAACAAALPWDGIVKRRAIVGGENAEKAEFPFQAAIWEYFFGIPFFTCGGSVLNENYILTAGHCCTSDPTSLSILVGANQLYFPEETKQDATVAQVIQHEDYNGNTVLNDICLLKLNEALVWTDTVQPVILPDSSLNITEGDLFVVSGWGATSEGGILLPNDLQKVTVPYVADDVCDEAYGGNAVAESMVCAGDLANGGIDSCQGDSGGPMTLASDKRTLVGIVSWGQGCARPGYPGVYTEVSYFLDWIAANAV</sequence>
<keyword evidence="6" id="KW-1015">Disulfide bond</keyword>
<evidence type="ECO:0000256" key="1">
    <source>
        <dbReference type="ARBA" id="ARBA00004613"/>
    </source>
</evidence>
<dbReference type="GO" id="GO:0006508">
    <property type="term" value="P:proteolysis"/>
    <property type="evidence" value="ECO:0007669"/>
    <property type="project" value="UniProtKB-KW"/>
</dbReference>
<evidence type="ECO:0000256" key="5">
    <source>
        <dbReference type="ARBA" id="ARBA00022825"/>
    </source>
</evidence>
<dbReference type="InterPro" id="IPR001254">
    <property type="entry name" value="Trypsin_dom"/>
</dbReference>
<keyword evidence="3 7" id="KW-0645">Protease</keyword>
<dbReference type="EMBL" id="CAJPEX010000040">
    <property type="protein sequence ID" value="CAG0912669.1"/>
    <property type="molecule type" value="Genomic_DNA"/>
</dbReference>
<evidence type="ECO:0000313" key="10">
    <source>
        <dbReference type="Proteomes" id="UP000678499"/>
    </source>
</evidence>
<comment type="subcellular location">
    <subcellularLocation>
        <location evidence="1">Secreted</location>
    </subcellularLocation>
</comment>
<dbReference type="PROSITE" id="PS00135">
    <property type="entry name" value="TRYPSIN_SER"/>
    <property type="match status" value="1"/>
</dbReference>
<dbReference type="InterPro" id="IPR001314">
    <property type="entry name" value="Peptidase_S1A"/>
</dbReference>